<dbReference type="RefSeq" id="WP_126485497.1">
    <property type="nucleotide sequence ID" value="NZ_RXNS01000014.1"/>
</dbReference>
<evidence type="ECO:0000256" key="1">
    <source>
        <dbReference type="SAM" id="Phobius"/>
    </source>
</evidence>
<keyword evidence="3" id="KW-1185">Reference proteome</keyword>
<keyword evidence="1" id="KW-0812">Transmembrane</keyword>
<evidence type="ECO:0000313" key="3">
    <source>
        <dbReference type="Proteomes" id="UP000267400"/>
    </source>
</evidence>
<sequence length="171" mass="19568">MIWHLIAAAFAGLGAAGIGLLLRMLSRRRLPRWIVPVCAGLGMIGYQINHEYAWFEHKRAQLPDSTRVVSTEQTPVFWRPWTYLVPLTSAFTVVDRANLVHSRANDQQLVEFILYRFELANADRVQHEAYLLNCSARDLVPLAGEPRRPQTEELRHLEAPDPLLRTVCRDA</sequence>
<keyword evidence="1" id="KW-0472">Membrane</keyword>
<name>A0A431V178_9GAMM</name>
<dbReference type="Proteomes" id="UP000267400">
    <property type="component" value="Unassembled WGS sequence"/>
</dbReference>
<dbReference type="EMBL" id="RXNS01000014">
    <property type="protein sequence ID" value="RTR01157.1"/>
    <property type="molecule type" value="Genomic_DNA"/>
</dbReference>
<gene>
    <name evidence="2" type="ORF">EKG36_15010</name>
</gene>
<comment type="caution">
    <text evidence="2">The sequence shown here is derived from an EMBL/GenBank/DDBJ whole genome shotgun (WGS) entry which is preliminary data.</text>
</comment>
<feature type="transmembrane region" description="Helical" evidence="1">
    <location>
        <begin position="6"/>
        <end position="25"/>
    </location>
</feature>
<protein>
    <submittedName>
        <fullName evidence="2">Uncharacterized protein</fullName>
    </submittedName>
</protein>
<accession>A0A431V178</accession>
<reference evidence="2 3" key="1">
    <citation type="submission" date="2018-12" db="EMBL/GenBank/DDBJ databases">
        <authorList>
            <person name="Yu L."/>
        </authorList>
    </citation>
    <scope>NUCLEOTIDE SEQUENCE [LARGE SCALE GENOMIC DNA]</scope>
    <source>
        <strain evidence="2 3">11S</strain>
    </source>
</reference>
<proteinExistence type="predicted"/>
<dbReference type="AlphaFoldDB" id="A0A431V178"/>
<evidence type="ECO:0000313" key="2">
    <source>
        <dbReference type="EMBL" id="RTR01157.1"/>
    </source>
</evidence>
<dbReference type="OrthoDB" id="8601734at2"/>
<organism evidence="2 3">
    <name type="scientific">Halomonas nitroreducens</name>
    <dbReference type="NCBI Taxonomy" id="447425"/>
    <lineage>
        <taxon>Bacteria</taxon>
        <taxon>Pseudomonadati</taxon>
        <taxon>Pseudomonadota</taxon>
        <taxon>Gammaproteobacteria</taxon>
        <taxon>Oceanospirillales</taxon>
        <taxon>Halomonadaceae</taxon>
        <taxon>Halomonas</taxon>
    </lineage>
</organism>
<keyword evidence="1" id="KW-1133">Transmembrane helix</keyword>